<dbReference type="InterPro" id="IPR050482">
    <property type="entry name" value="Sensor_HK_TwoCompSys"/>
</dbReference>
<keyword evidence="6 13" id="KW-0418">Kinase</keyword>
<protein>
    <recommendedName>
        <fullName evidence="2">histidine kinase</fullName>
        <ecNumber evidence="2">2.7.13.3</ecNumber>
    </recommendedName>
</protein>
<feature type="domain" description="Signal transduction histidine kinase subgroup 3 dimerisation and phosphoacceptor" evidence="12">
    <location>
        <begin position="126"/>
        <end position="190"/>
    </location>
</feature>
<dbReference type="EC" id="2.7.13.3" evidence="2"/>
<feature type="domain" description="Histidine kinase/HSP90-like ATPase" evidence="11">
    <location>
        <begin position="233"/>
        <end position="326"/>
    </location>
</feature>
<keyword evidence="8" id="KW-0902">Two-component regulatory system</keyword>
<accession>A0ABW4G435</accession>
<dbReference type="EMBL" id="JBHUCM010000010">
    <property type="protein sequence ID" value="MFD1537344.1"/>
    <property type="molecule type" value="Genomic_DNA"/>
</dbReference>
<evidence type="ECO:0000256" key="4">
    <source>
        <dbReference type="ARBA" id="ARBA00022679"/>
    </source>
</evidence>
<dbReference type="PANTHER" id="PTHR24421:SF10">
    <property type="entry name" value="NITRATE_NITRITE SENSOR PROTEIN NARQ"/>
    <property type="match status" value="1"/>
</dbReference>
<comment type="caution">
    <text evidence="13">The sequence shown here is derived from an EMBL/GenBank/DDBJ whole genome shotgun (WGS) entry which is preliminary data.</text>
</comment>
<reference evidence="14" key="1">
    <citation type="journal article" date="2019" name="Int. J. Syst. Evol. Microbiol.">
        <title>The Global Catalogue of Microorganisms (GCM) 10K type strain sequencing project: providing services to taxonomists for standard genome sequencing and annotation.</title>
        <authorList>
            <consortium name="The Broad Institute Genomics Platform"/>
            <consortium name="The Broad Institute Genome Sequencing Center for Infectious Disease"/>
            <person name="Wu L."/>
            <person name="Ma J."/>
        </authorList>
    </citation>
    <scope>NUCLEOTIDE SEQUENCE [LARGE SCALE GENOMIC DNA]</scope>
    <source>
        <strain evidence="14">CGMCC 1.15399</strain>
    </source>
</reference>
<sequence length="335" mass="35813">MRNGAILAVVAGISLVNGLHLDFIPVWRQLLFVVVSVVAYLHGRHLPVRRDWLVLGVVAIPGVVALGVNLWDGVGALMAMGLFAVLPWLAGRFRRQQAELVEAGRQRVGQLEREQQYTAERVKLHERARIASDMHDSLGHELALIALRAGALELAADMSEANREAAAQLRVSAVTATDRLRRTVGLLRDSGGAPTDPPDESIEALVERAVRAGMTVTLRRDERSAVLPPLLDRAVHRVTQESLTNAARYAPGAEVQITIERDAGTLTVTVSNEAASAGDGAQQGPVPAPGGGTGLASLRERVRLLGGTLEAGKRMGGFAVTARFPWRPSETGESA</sequence>
<proteinExistence type="predicted"/>
<feature type="region of interest" description="Disordered" evidence="9">
    <location>
        <begin position="275"/>
        <end position="294"/>
    </location>
</feature>
<evidence type="ECO:0000256" key="8">
    <source>
        <dbReference type="ARBA" id="ARBA00023012"/>
    </source>
</evidence>
<dbReference type="Pfam" id="PF02518">
    <property type="entry name" value="HATPase_c"/>
    <property type="match status" value="1"/>
</dbReference>
<evidence type="ECO:0000256" key="3">
    <source>
        <dbReference type="ARBA" id="ARBA00022553"/>
    </source>
</evidence>
<evidence type="ECO:0000256" key="6">
    <source>
        <dbReference type="ARBA" id="ARBA00022777"/>
    </source>
</evidence>
<dbReference type="RefSeq" id="WP_219534825.1">
    <property type="nucleotide sequence ID" value="NZ_JAHKRM010000023.1"/>
</dbReference>
<keyword evidence="7" id="KW-0067">ATP-binding</keyword>
<evidence type="ECO:0000256" key="9">
    <source>
        <dbReference type="SAM" id="MobiDB-lite"/>
    </source>
</evidence>
<evidence type="ECO:0000256" key="5">
    <source>
        <dbReference type="ARBA" id="ARBA00022741"/>
    </source>
</evidence>
<dbReference type="Proteomes" id="UP001597097">
    <property type="component" value="Unassembled WGS sequence"/>
</dbReference>
<dbReference type="GO" id="GO:0016301">
    <property type="term" value="F:kinase activity"/>
    <property type="evidence" value="ECO:0007669"/>
    <property type="project" value="UniProtKB-KW"/>
</dbReference>
<keyword evidence="4" id="KW-0808">Transferase</keyword>
<evidence type="ECO:0000256" key="7">
    <source>
        <dbReference type="ARBA" id="ARBA00022840"/>
    </source>
</evidence>
<comment type="catalytic activity">
    <reaction evidence="1">
        <text>ATP + protein L-histidine = ADP + protein N-phospho-L-histidine.</text>
        <dbReference type="EC" id="2.7.13.3"/>
    </reaction>
</comment>
<dbReference type="InterPro" id="IPR011712">
    <property type="entry name" value="Sig_transdc_His_kin_sub3_dim/P"/>
</dbReference>
<keyword evidence="10" id="KW-0812">Transmembrane</keyword>
<dbReference type="CDD" id="cd16917">
    <property type="entry name" value="HATPase_UhpB-NarQ-NarX-like"/>
    <property type="match status" value="1"/>
</dbReference>
<feature type="transmembrane region" description="Helical" evidence="10">
    <location>
        <begin position="74"/>
        <end position="91"/>
    </location>
</feature>
<keyword evidence="10" id="KW-0472">Membrane</keyword>
<evidence type="ECO:0000313" key="13">
    <source>
        <dbReference type="EMBL" id="MFD1537344.1"/>
    </source>
</evidence>
<evidence type="ECO:0000256" key="2">
    <source>
        <dbReference type="ARBA" id="ARBA00012438"/>
    </source>
</evidence>
<keyword evidence="3" id="KW-0597">Phosphoprotein</keyword>
<organism evidence="13 14">
    <name type="scientific">Nonomuraea guangzhouensis</name>
    <dbReference type="NCBI Taxonomy" id="1291555"/>
    <lineage>
        <taxon>Bacteria</taxon>
        <taxon>Bacillati</taxon>
        <taxon>Actinomycetota</taxon>
        <taxon>Actinomycetes</taxon>
        <taxon>Streptosporangiales</taxon>
        <taxon>Streptosporangiaceae</taxon>
        <taxon>Nonomuraea</taxon>
    </lineage>
</organism>
<evidence type="ECO:0000256" key="1">
    <source>
        <dbReference type="ARBA" id="ARBA00000085"/>
    </source>
</evidence>
<keyword evidence="10" id="KW-1133">Transmembrane helix</keyword>
<keyword evidence="14" id="KW-1185">Reference proteome</keyword>
<gene>
    <name evidence="13" type="ORF">ACFSJ0_09885</name>
</gene>
<evidence type="ECO:0000259" key="12">
    <source>
        <dbReference type="Pfam" id="PF07730"/>
    </source>
</evidence>
<evidence type="ECO:0000256" key="10">
    <source>
        <dbReference type="SAM" id="Phobius"/>
    </source>
</evidence>
<dbReference type="InterPro" id="IPR003594">
    <property type="entry name" value="HATPase_dom"/>
</dbReference>
<feature type="transmembrane region" description="Helical" evidence="10">
    <location>
        <begin position="52"/>
        <end position="68"/>
    </location>
</feature>
<keyword evidence="5" id="KW-0547">Nucleotide-binding</keyword>
<name>A0ABW4G435_9ACTN</name>
<evidence type="ECO:0000313" key="14">
    <source>
        <dbReference type="Proteomes" id="UP001597097"/>
    </source>
</evidence>
<dbReference type="Pfam" id="PF07730">
    <property type="entry name" value="HisKA_3"/>
    <property type="match status" value="1"/>
</dbReference>
<evidence type="ECO:0000259" key="11">
    <source>
        <dbReference type="Pfam" id="PF02518"/>
    </source>
</evidence>
<dbReference type="PANTHER" id="PTHR24421">
    <property type="entry name" value="NITRATE/NITRITE SENSOR PROTEIN NARX-RELATED"/>
    <property type="match status" value="1"/>
</dbReference>